<keyword evidence="2 8" id="KW-0812">Transmembrane</keyword>
<gene>
    <name evidence="9" type="ORF">CLIB1423_21S00650</name>
</gene>
<evidence type="ECO:0000313" key="9">
    <source>
        <dbReference type="EMBL" id="CAH2355048.1"/>
    </source>
</evidence>
<dbReference type="Proteomes" id="UP000837801">
    <property type="component" value="Unassembled WGS sequence"/>
</dbReference>
<feature type="transmembrane region" description="Helical" evidence="8">
    <location>
        <begin position="136"/>
        <end position="155"/>
    </location>
</feature>
<reference evidence="9" key="1">
    <citation type="submission" date="2022-03" db="EMBL/GenBank/DDBJ databases">
        <authorList>
            <person name="Legras J.-L."/>
            <person name="Devillers H."/>
            <person name="Grondin C."/>
        </authorList>
    </citation>
    <scope>NUCLEOTIDE SEQUENCE</scope>
    <source>
        <strain evidence="9">CLIB 1423</strain>
    </source>
</reference>
<evidence type="ECO:0000256" key="4">
    <source>
        <dbReference type="ARBA" id="ARBA00022824"/>
    </source>
</evidence>
<keyword evidence="3" id="KW-0378">Hydrolase</keyword>
<evidence type="ECO:0000256" key="3">
    <source>
        <dbReference type="ARBA" id="ARBA00022801"/>
    </source>
</evidence>
<evidence type="ECO:0000313" key="10">
    <source>
        <dbReference type="Proteomes" id="UP000837801"/>
    </source>
</evidence>
<feature type="transmembrane region" description="Helical" evidence="8">
    <location>
        <begin position="231"/>
        <end position="247"/>
    </location>
</feature>
<dbReference type="EMBL" id="CAKXYY010000021">
    <property type="protein sequence ID" value="CAH2355048.1"/>
    <property type="molecule type" value="Genomic_DNA"/>
</dbReference>
<dbReference type="InterPro" id="IPR019388">
    <property type="entry name" value="FIT"/>
</dbReference>
<name>A0A9P0QU30_9ASCO</name>
<dbReference type="PANTHER" id="PTHR23129:SF0">
    <property type="entry name" value="ACYL-COENZYME A DIPHOSPHATASE FITM2"/>
    <property type="match status" value="1"/>
</dbReference>
<evidence type="ECO:0000256" key="6">
    <source>
        <dbReference type="ARBA" id="ARBA00023098"/>
    </source>
</evidence>
<dbReference type="PANTHER" id="PTHR23129">
    <property type="entry name" value="ACYL-COENZYME A DIPHOSPHATASE FITM2"/>
    <property type="match status" value="1"/>
</dbReference>
<keyword evidence="10" id="KW-1185">Reference proteome</keyword>
<evidence type="ECO:0000256" key="2">
    <source>
        <dbReference type="ARBA" id="ARBA00022692"/>
    </source>
</evidence>
<dbReference type="GO" id="GO:0010945">
    <property type="term" value="F:coenzyme A diphosphatase activity"/>
    <property type="evidence" value="ECO:0007669"/>
    <property type="project" value="InterPro"/>
</dbReference>
<dbReference type="GO" id="GO:0034389">
    <property type="term" value="P:lipid droplet organization"/>
    <property type="evidence" value="ECO:0007669"/>
    <property type="project" value="TreeGrafter"/>
</dbReference>
<keyword evidence="6" id="KW-0443">Lipid metabolism</keyword>
<dbReference type="Pfam" id="PF10261">
    <property type="entry name" value="FIT"/>
    <property type="match status" value="1"/>
</dbReference>
<feature type="transmembrane region" description="Helical" evidence="8">
    <location>
        <begin position="7"/>
        <end position="27"/>
    </location>
</feature>
<protein>
    <submittedName>
        <fullName evidence="9">Uncharacterized protein</fullName>
    </submittedName>
</protein>
<feature type="transmembrane region" description="Helical" evidence="8">
    <location>
        <begin position="47"/>
        <end position="65"/>
    </location>
</feature>
<feature type="transmembrane region" description="Helical" evidence="8">
    <location>
        <begin position="203"/>
        <end position="225"/>
    </location>
</feature>
<keyword evidence="5 8" id="KW-1133">Transmembrane helix</keyword>
<feature type="transmembrane region" description="Helical" evidence="8">
    <location>
        <begin position="77"/>
        <end position="97"/>
    </location>
</feature>
<dbReference type="OrthoDB" id="5579088at2759"/>
<comment type="subcellular location">
    <subcellularLocation>
        <location evidence="1">Endoplasmic reticulum membrane</location>
        <topology evidence="1">Multi-pass membrane protein</topology>
    </subcellularLocation>
</comment>
<keyword evidence="4" id="KW-0256">Endoplasmic reticulum</keyword>
<comment type="caution">
    <text evidence="9">The sequence shown here is derived from an EMBL/GenBank/DDBJ whole genome shotgun (WGS) entry which is preliminary data.</text>
</comment>
<evidence type="ECO:0000256" key="8">
    <source>
        <dbReference type="SAM" id="Phobius"/>
    </source>
</evidence>
<dbReference type="GO" id="GO:0008654">
    <property type="term" value="P:phospholipid biosynthetic process"/>
    <property type="evidence" value="ECO:0007669"/>
    <property type="project" value="TreeGrafter"/>
</dbReference>
<accession>A0A9P0QU30</accession>
<evidence type="ECO:0000256" key="5">
    <source>
        <dbReference type="ARBA" id="ARBA00022989"/>
    </source>
</evidence>
<evidence type="ECO:0000256" key="7">
    <source>
        <dbReference type="ARBA" id="ARBA00023136"/>
    </source>
</evidence>
<dbReference type="GO" id="GO:0019915">
    <property type="term" value="P:lipid storage"/>
    <property type="evidence" value="ECO:0007669"/>
    <property type="project" value="InterPro"/>
</dbReference>
<dbReference type="AlphaFoldDB" id="A0A9P0QU30"/>
<keyword evidence="7 8" id="KW-0472">Membrane</keyword>
<sequence length="257" mass="29386">MISRFRKYIIVFYTTSVLVGSTLDQFVTQYQSAISSNKLEAFLNRLLVSPFGYFLFTLIFLGNALTNLNQYKLVKKFVLYYFSYTISSCILVMWFFGPSLFDIVNRLTGGYCKISTSQFKCMQDKDSWVNGFDTSGHVFMLVGMSVSLLILLEACKCSNKPVYQSLEEQIPAEELEVPAPSSSPSPSRFASLYIIPNSDFLDLITYLFLFFWYVVLMVTALFFHTFVEKCFGLLFGMTLPLTIEYVIDKKRSATAET</sequence>
<organism evidence="9 10">
    <name type="scientific">[Candida] railenensis</name>
    <dbReference type="NCBI Taxonomy" id="45579"/>
    <lineage>
        <taxon>Eukaryota</taxon>
        <taxon>Fungi</taxon>
        <taxon>Dikarya</taxon>
        <taxon>Ascomycota</taxon>
        <taxon>Saccharomycotina</taxon>
        <taxon>Pichiomycetes</taxon>
        <taxon>Debaryomycetaceae</taxon>
        <taxon>Kurtzmaniella</taxon>
    </lineage>
</organism>
<evidence type="ECO:0000256" key="1">
    <source>
        <dbReference type="ARBA" id="ARBA00004477"/>
    </source>
</evidence>
<proteinExistence type="predicted"/>
<dbReference type="GO" id="GO:0005789">
    <property type="term" value="C:endoplasmic reticulum membrane"/>
    <property type="evidence" value="ECO:0007669"/>
    <property type="project" value="UniProtKB-SubCell"/>
</dbReference>